<dbReference type="GO" id="GO:0040031">
    <property type="term" value="P:snRNA modification"/>
    <property type="evidence" value="ECO:0007669"/>
    <property type="project" value="TreeGrafter"/>
</dbReference>
<dbReference type="InParanoid" id="A0A6P8I8B5"/>
<reference evidence="10" key="1">
    <citation type="submission" date="2025-08" db="UniProtKB">
        <authorList>
            <consortium name="RefSeq"/>
        </authorList>
    </citation>
    <scope>IDENTIFICATION</scope>
    <source>
        <tissue evidence="10">Tentacle</tissue>
    </source>
</reference>
<dbReference type="PROSITE" id="PS51515">
    <property type="entry name" value="BIN3_SAM"/>
    <property type="match status" value="1"/>
</dbReference>
<feature type="compositionally biased region" description="Polar residues" evidence="7">
    <location>
        <begin position="20"/>
        <end position="33"/>
    </location>
</feature>
<keyword evidence="2 6" id="KW-0489">Methyltransferase</keyword>
<evidence type="ECO:0000256" key="7">
    <source>
        <dbReference type="SAM" id="MobiDB-lite"/>
    </source>
</evidence>
<dbReference type="Proteomes" id="UP000515163">
    <property type="component" value="Unplaced"/>
</dbReference>
<gene>
    <name evidence="10" type="primary">LOC116300154</name>
</gene>
<dbReference type="AlphaFoldDB" id="A0A6P8I8B5"/>
<dbReference type="Gene3D" id="3.40.50.150">
    <property type="entry name" value="Vaccinia Virus protein VP39"/>
    <property type="match status" value="1"/>
</dbReference>
<keyword evidence="4 5" id="KW-0949">S-adenosyl-L-methionine</keyword>
<sequence>MDNKQSREHLNPLRKKMVSPQGNRKWQKSTGISSKVKANMKEFHKFSQKDKKDTNLKKKLCEMKKDKSLKYHLGGSSYDPLNLYSLIDRDPMLNTPQASPHPMHGDSPIEVSCPHDYKDPLNLKRFPEKDGPTPKKKKKRKHKTRQHDIENNEQKDQKSENQEMEKSEKPKERKKKKGKKVKCNTDELEVKGENKGEIKSDVFVNSEVQKAEVDQNCKKDEAADDEEPPRKKAKKWIDNLQDKISDVDTKDQQKIGENTAAMSGQDSKIKENDQRTPTPPIQRKEKQNLILKKKDFKKSPKLFIYGNYNRYYNYRNPQSSVDPRTKCFRKEWFYNKDVLDIGCNVGNITFEVARQFEPRIIIGSDIDNSLIKMAKTNAQVFAYQNLSSKSSSGKEFPLSFAVTNGPIAAPVLLTNDKRQEKLEFPKNVIFKQENYVPLNEKGLSNQRPMFDTILCLSVTKWVHLNWGDQGIKLMFKKIYRNLRPGGRLILEPQPFASYSKRKKLTTKIRANYDSICFRPEQFVDYLLSDEVGFVAYEVLEEPQHGAQGFRRPMYLFTKGTNKIPQAKDKAATPNSR</sequence>
<feature type="compositionally biased region" description="Basic and acidic residues" evidence="7">
    <location>
        <begin position="113"/>
        <end position="133"/>
    </location>
</feature>
<proteinExistence type="inferred from homology"/>
<organism evidence="9 10">
    <name type="scientific">Actinia tenebrosa</name>
    <name type="common">Australian red waratah sea anemone</name>
    <dbReference type="NCBI Taxonomy" id="6105"/>
    <lineage>
        <taxon>Eukaryota</taxon>
        <taxon>Metazoa</taxon>
        <taxon>Cnidaria</taxon>
        <taxon>Anthozoa</taxon>
        <taxon>Hexacorallia</taxon>
        <taxon>Actiniaria</taxon>
        <taxon>Actiniidae</taxon>
        <taxon>Actinia</taxon>
    </lineage>
</organism>
<dbReference type="InterPro" id="IPR029063">
    <property type="entry name" value="SAM-dependent_MTases_sf"/>
</dbReference>
<feature type="compositionally biased region" description="Basic and acidic residues" evidence="7">
    <location>
        <begin position="146"/>
        <end position="171"/>
    </location>
</feature>
<dbReference type="EC" id="2.1.1.-" evidence="6"/>
<feature type="domain" description="Bin3-type SAM" evidence="8">
    <location>
        <begin position="322"/>
        <end position="561"/>
    </location>
</feature>
<dbReference type="PANTHER" id="PTHR12315:SF0">
    <property type="entry name" value="7SK SNRNA METHYLPHOSPHATE CAPPING ENZYME"/>
    <property type="match status" value="1"/>
</dbReference>
<dbReference type="RefSeq" id="XP_031564804.1">
    <property type="nucleotide sequence ID" value="XM_031708944.1"/>
</dbReference>
<evidence type="ECO:0000256" key="3">
    <source>
        <dbReference type="ARBA" id="ARBA00022679"/>
    </source>
</evidence>
<evidence type="ECO:0000313" key="9">
    <source>
        <dbReference type="Proteomes" id="UP000515163"/>
    </source>
</evidence>
<evidence type="ECO:0000256" key="5">
    <source>
        <dbReference type="PROSITE-ProRule" id="PRU00848"/>
    </source>
</evidence>
<dbReference type="KEGG" id="aten:116300154"/>
<dbReference type="InterPro" id="IPR010675">
    <property type="entry name" value="Bin3_C"/>
</dbReference>
<dbReference type="InterPro" id="IPR039772">
    <property type="entry name" value="Bin3-like"/>
</dbReference>
<comment type="similarity">
    <text evidence="1 6">Belongs to the methyltransferase superfamily.</text>
</comment>
<dbReference type="CDD" id="cd02440">
    <property type="entry name" value="AdoMet_MTases"/>
    <property type="match status" value="1"/>
</dbReference>
<dbReference type="PANTHER" id="PTHR12315">
    <property type="entry name" value="BICOID-INTERACTING PROTEIN RELATED"/>
    <property type="match status" value="1"/>
</dbReference>
<feature type="region of interest" description="Disordered" evidence="7">
    <location>
        <begin position="1"/>
        <end position="34"/>
    </location>
</feature>
<dbReference type="GeneID" id="116300154"/>
<dbReference type="Pfam" id="PF06859">
    <property type="entry name" value="Bin3"/>
    <property type="match status" value="1"/>
</dbReference>
<keyword evidence="9" id="KW-1185">Reference proteome</keyword>
<dbReference type="SUPFAM" id="SSF53335">
    <property type="entry name" value="S-adenosyl-L-methionine-dependent methyltransferases"/>
    <property type="match status" value="1"/>
</dbReference>
<feature type="compositionally biased region" description="Basic and acidic residues" evidence="7">
    <location>
        <begin position="183"/>
        <end position="200"/>
    </location>
</feature>
<feature type="compositionally biased region" description="Basic residues" evidence="7">
    <location>
        <begin position="172"/>
        <end position="182"/>
    </location>
</feature>
<feature type="compositionally biased region" description="Basic residues" evidence="7">
    <location>
        <begin position="134"/>
        <end position="145"/>
    </location>
</feature>
<evidence type="ECO:0000256" key="6">
    <source>
        <dbReference type="RuleBase" id="RU367087"/>
    </source>
</evidence>
<dbReference type="FunCoup" id="A0A6P8I8B5">
    <property type="interactions" value="1890"/>
</dbReference>
<dbReference type="InterPro" id="IPR024160">
    <property type="entry name" value="BIN3_SAM-bd_dom"/>
</dbReference>
<evidence type="ECO:0000256" key="4">
    <source>
        <dbReference type="ARBA" id="ARBA00022691"/>
    </source>
</evidence>
<dbReference type="GO" id="GO:0017069">
    <property type="term" value="F:snRNA binding"/>
    <property type="evidence" value="ECO:0007669"/>
    <property type="project" value="TreeGrafter"/>
</dbReference>
<feature type="compositionally biased region" description="Basic and acidic residues" evidence="7">
    <location>
        <begin position="235"/>
        <end position="254"/>
    </location>
</feature>
<evidence type="ECO:0000256" key="2">
    <source>
        <dbReference type="ARBA" id="ARBA00022603"/>
    </source>
</evidence>
<feature type="compositionally biased region" description="Basic and acidic residues" evidence="7">
    <location>
        <begin position="1"/>
        <end position="11"/>
    </location>
</feature>
<feature type="compositionally biased region" description="Basic and acidic residues" evidence="7">
    <location>
        <begin position="209"/>
        <end position="221"/>
    </location>
</feature>
<evidence type="ECO:0000313" key="10">
    <source>
        <dbReference type="RefSeq" id="XP_031564804.1"/>
    </source>
</evidence>
<keyword evidence="3 6" id="KW-0808">Transferase</keyword>
<protein>
    <recommendedName>
        <fullName evidence="6">RNA methyltransferase</fullName>
        <ecNumber evidence="6">2.1.1.-</ecNumber>
    </recommendedName>
</protein>
<evidence type="ECO:0000256" key="1">
    <source>
        <dbReference type="ARBA" id="ARBA00008361"/>
    </source>
</evidence>
<evidence type="ECO:0000259" key="8">
    <source>
        <dbReference type="PROSITE" id="PS51515"/>
    </source>
</evidence>
<dbReference type="GO" id="GO:0008173">
    <property type="term" value="F:RNA methyltransferase activity"/>
    <property type="evidence" value="ECO:0007669"/>
    <property type="project" value="UniProtKB-UniRule"/>
</dbReference>
<accession>A0A6P8I8B5</accession>
<name>A0A6P8I8B5_ACTTE</name>
<dbReference type="GO" id="GO:0008171">
    <property type="term" value="F:O-methyltransferase activity"/>
    <property type="evidence" value="ECO:0007669"/>
    <property type="project" value="UniProtKB-UniRule"/>
</dbReference>
<dbReference type="GO" id="GO:0032259">
    <property type="term" value="P:methylation"/>
    <property type="evidence" value="ECO:0007669"/>
    <property type="project" value="UniProtKB-KW"/>
</dbReference>
<feature type="region of interest" description="Disordered" evidence="7">
    <location>
        <begin position="91"/>
        <end position="287"/>
    </location>
</feature>
<dbReference type="OrthoDB" id="273070at2759"/>